<feature type="transmembrane region" description="Helical" evidence="1">
    <location>
        <begin position="25"/>
        <end position="45"/>
    </location>
</feature>
<proteinExistence type="predicted"/>
<accession>A0ABS3H5H5</accession>
<evidence type="ECO:0000313" key="2">
    <source>
        <dbReference type="EMBL" id="MBO0448705.1"/>
    </source>
</evidence>
<evidence type="ECO:0000313" key="3">
    <source>
        <dbReference type="Proteomes" id="UP000664256"/>
    </source>
</evidence>
<keyword evidence="1" id="KW-1133">Transmembrane helix</keyword>
<keyword evidence="1" id="KW-0812">Transmembrane</keyword>
<dbReference type="EMBL" id="JAFLVT010000006">
    <property type="protein sequence ID" value="MBO0448705.1"/>
    <property type="molecule type" value="Genomic_DNA"/>
</dbReference>
<dbReference type="RefSeq" id="WP_206902909.1">
    <property type="nucleotide sequence ID" value="NZ_JAFLVT010000006.1"/>
</dbReference>
<name>A0ABS3H5H5_9ENTE</name>
<keyword evidence="3" id="KW-1185">Reference proteome</keyword>
<keyword evidence="1" id="KW-0472">Membrane</keyword>
<organism evidence="2 3">
    <name type="scientific">Candidatus Enterococcus myersii</name>
    <dbReference type="NCBI Taxonomy" id="2815322"/>
    <lineage>
        <taxon>Bacteria</taxon>
        <taxon>Bacillati</taxon>
        <taxon>Bacillota</taxon>
        <taxon>Bacilli</taxon>
        <taxon>Lactobacillales</taxon>
        <taxon>Enterococcaceae</taxon>
        <taxon>Enterococcus</taxon>
    </lineage>
</organism>
<protein>
    <recommendedName>
        <fullName evidence="4">Gram-positive cocci surface proteins LPxTG domain-containing protein</fullName>
    </recommendedName>
</protein>
<reference evidence="2 3" key="1">
    <citation type="submission" date="2021-03" db="EMBL/GenBank/DDBJ databases">
        <title>Enterococcal diversity collection.</title>
        <authorList>
            <person name="Gilmore M.S."/>
            <person name="Schwartzman J."/>
            <person name="Van Tyne D."/>
            <person name="Martin M."/>
            <person name="Earl A.M."/>
            <person name="Manson A.L."/>
            <person name="Straub T."/>
            <person name="Salamzade R."/>
            <person name="Saavedra J."/>
            <person name="Lebreton F."/>
            <person name="Prichula J."/>
            <person name="Schaufler K."/>
            <person name="Gaca A."/>
            <person name="Sgardioli B."/>
            <person name="Wagenaar J."/>
            <person name="Strong T."/>
        </authorList>
    </citation>
    <scope>NUCLEOTIDE SEQUENCE [LARGE SCALE GENOMIC DNA]</scope>
    <source>
        <strain evidence="2 3">MJM12</strain>
    </source>
</reference>
<gene>
    <name evidence="2" type="ORF">JZO76_04065</name>
</gene>
<evidence type="ECO:0008006" key="4">
    <source>
        <dbReference type="Google" id="ProtNLM"/>
    </source>
</evidence>
<comment type="caution">
    <text evidence="2">The sequence shown here is derived from an EMBL/GenBank/DDBJ whole genome shotgun (WGS) entry which is preliminary data.</text>
</comment>
<sequence length="49" mass="5300">MKNTTSEIIGQNDGPTDILVPGSNFIVPVIVAVIIAVAVIGFMLYRRKK</sequence>
<evidence type="ECO:0000256" key="1">
    <source>
        <dbReference type="SAM" id="Phobius"/>
    </source>
</evidence>
<dbReference type="Proteomes" id="UP000664256">
    <property type="component" value="Unassembled WGS sequence"/>
</dbReference>